<feature type="compositionally biased region" description="Low complexity" evidence="1">
    <location>
        <begin position="80"/>
        <end position="91"/>
    </location>
</feature>
<evidence type="ECO:0000256" key="1">
    <source>
        <dbReference type="SAM" id="MobiDB-lite"/>
    </source>
</evidence>
<evidence type="ECO:0000313" key="3">
    <source>
        <dbReference type="Proteomes" id="UP000238362"/>
    </source>
</evidence>
<comment type="caution">
    <text evidence="2">The sequence shown here is derived from an EMBL/GenBank/DDBJ whole genome shotgun (WGS) entry which is preliminary data.</text>
</comment>
<dbReference type="AlphaFoldDB" id="A0A2T0LV01"/>
<sequence>MRHINASSNELCPATVSFLGERAERGTGTAATIPHNGGVDTDPNGDPVPDAPEGDYTGDGVPNFDYVRDRIENRFATATGATELAEGTPEAEQLDQRMAERNRAARERLDEIRRSMEE</sequence>
<protein>
    <submittedName>
        <fullName evidence="2">Uncharacterized protein</fullName>
    </submittedName>
</protein>
<accession>A0A2T0LV01</accession>
<feature type="compositionally biased region" description="Basic and acidic residues" evidence="1">
    <location>
        <begin position="94"/>
        <end position="103"/>
    </location>
</feature>
<proteinExistence type="predicted"/>
<reference evidence="2 3" key="1">
    <citation type="submission" date="2018-03" db="EMBL/GenBank/DDBJ databases">
        <title>Genomic Encyclopedia of Type Strains, Phase III (KMG-III): the genomes of soil and plant-associated and newly described type strains.</title>
        <authorList>
            <person name="Whitman W."/>
        </authorList>
    </citation>
    <scope>NUCLEOTIDE SEQUENCE [LARGE SCALE GENOMIC DNA]</scope>
    <source>
        <strain evidence="2 3">CGMCC 4.7125</strain>
    </source>
</reference>
<gene>
    <name evidence="2" type="ORF">B0I33_105226</name>
</gene>
<name>A0A2T0LV01_9PSEU</name>
<organism evidence="2 3">
    <name type="scientific">Prauserella shujinwangii</name>
    <dbReference type="NCBI Taxonomy" id="1453103"/>
    <lineage>
        <taxon>Bacteria</taxon>
        <taxon>Bacillati</taxon>
        <taxon>Actinomycetota</taxon>
        <taxon>Actinomycetes</taxon>
        <taxon>Pseudonocardiales</taxon>
        <taxon>Pseudonocardiaceae</taxon>
        <taxon>Prauserella</taxon>
    </lineage>
</organism>
<feature type="region of interest" description="Disordered" evidence="1">
    <location>
        <begin position="80"/>
        <end position="103"/>
    </location>
</feature>
<evidence type="ECO:0000313" key="2">
    <source>
        <dbReference type="EMBL" id="PRX47646.1"/>
    </source>
</evidence>
<dbReference type="EMBL" id="PVNH01000005">
    <property type="protein sequence ID" value="PRX47646.1"/>
    <property type="molecule type" value="Genomic_DNA"/>
</dbReference>
<dbReference type="Proteomes" id="UP000238362">
    <property type="component" value="Unassembled WGS sequence"/>
</dbReference>
<keyword evidence="3" id="KW-1185">Reference proteome</keyword>
<feature type="region of interest" description="Disordered" evidence="1">
    <location>
        <begin position="25"/>
        <end position="64"/>
    </location>
</feature>